<dbReference type="PANTHER" id="PTHR31346">
    <property type="entry name" value="MULTIPLE ORGANELLAR RNA EDITING FACTOR 2, CHLOROPLASTIC-RELATED-RELATED"/>
    <property type="match status" value="1"/>
</dbReference>
<evidence type="ECO:0000313" key="5">
    <source>
        <dbReference type="RefSeq" id="XP_010261841.1"/>
    </source>
</evidence>
<gene>
    <name evidence="5 6 7" type="primary">LOC104600544</name>
</gene>
<sequence>MLRESQSQIAELIRRSGFRLTKLHANQLQVGDQPFPASTKYLPVPHSSMPSSSFIPLLCCRYMPLVSTSVIFPLRWPFSPSSNFRCFSGNATESTRKQTFIQGCDYEHWLVVMEPPKGNPLRDDIIDIYIKTLSMALGSTEEAKKSIYSVSTKYYYAFGCKLSQKFINKLNSLPNVRWVLPDSYLYASENDYGGEPFIDGKVVPYEDKYHVDWLEDRNDSRSGNPRPFKETLKRR</sequence>
<feature type="region of interest" description="Disordered" evidence="2">
    <location>
        <begin position="216"/>
        <end position="235"/>
    </location>
</feature>
<keyword evidence="1" id="KW-0809">Transit peptide</keyword>
<dbReference type="Proteomes" id="UP000189703">
    <property type="component" value="Unplaced"/>
</dbReference>
<dbReference type="KEGG" id="nnu:104600544"/>
<dbReference type="GO" id="GO:0016554">
    <property type="term" value="P:cytidine to uridine editing"/>
    <property type="evidence" value="ECO:0007669"/>
    <property type="project" value="InterPro"/>
</dbReference>
<evidence type="ECO:0000313" key="6">
    <source>
        <dbReference type="RefSeq" id="XP_010261842.1"/>
    </source>
</evidence>
<dbReference type="GeneID" id="104600544"/>
<accession>A0A1U8A5V2</accession>
<dbReference type="GO" id="GO:0080156">
    <property type="term" value="P:mitochondrial mRNA modification"/>
    <property type="evidence" value="ECO:0000318"/>
    <property type="project" value="GO_Central"/>
</dbReference>
<dbReference type="OMA" id="HNRRRRT"/>
<dbReference type="PANTHER" id="PTHR31346:SF12">
    <property type="entry name" value="MULTIPLE ORGANELLAR RNA EDITING FACTOR 7, MITOCHONDRIAL"/>
    <property type="match status" value="1"/>
</dbReference>
<reference evidence="5 6" key="1">
    <citation type="submission" date="2025-04" db="UniProtKB">
        <authorList>
            <consortium name="RefSeq"/>
        </authorList>
    </citation>
    <scope>IDENTIFICATION</scope>
</reference>
<dbReference type="RefSeq" id="XP_010261843.1">
    <property type="nucleotide sequence ID" value="XM_010263541.2"/>
</dbReference>
<keyword evidence="4" id="KW-1185">Reference proteome</keyword>
<evidence type="ECO:0000256" key="2">
    <source>
        <dbReference type="SAM" id="MobiDB-lite"/>
    </source>
</evidence>
<name>A0A1U8A5V2_NELNU</name>
<evidence type="ECO:0000256" key="1">
    <source>
        <dbReference type="ARBA" id="ARBA00022946"/>
    </source>
</evidence>
<organism evidence="4 6">
    <name type="scientific">Nelumbo nucifera</name>
    <name type="common">Sacred lotus</name>
    <dbReference type="NCBI Taxonomy" id="4432"/>
    <lineage>
        <taxon>Eukaryota</taxon>
        <taxon>Viridiplantae</taxon>
        <taxon>Streptophyta</taxon>
        <taxon>Embryophyta</taxon>
        <taxon>Tracheophyta</taxon>
        <taxon>Spermatophyta</taxon>
        <taxon>Magnoliopsida</taxon>
        <taxon>Proteales</taxon>
        <taxon>Nelumbonaceae</taxon>
        <taxon>Nelumbo</taxon>
    </lineage>
</organism>
<dbReference type="Pfam" id="PF21864">
    <property type="entry name" value="MORF_dom"/>
    <property type="match status" value="1"/>
</dbReference>
<dbReference type="OrthoDB" id="1913091at2759"/>
<protein>
    <submittedName>
        <fullName evidence="5 6">Multiple organellar RNA editing factor 7, mitochondrial isoform X1</fullName>
    </submittedName>
</protein>
<proteinExistence type="predicted"/>
<dbReference type="RefSeq" id="XP_010261842.1">
    <property type="nucleotide sequence ID" value="XM_010263540.2"/>
</dbReference>
<dbReference type="eggNOG" id="ENOG502S1UF">
    <property type="taxonomic scope" value="Eukaryota"/>
</dbReference>
<dbReference type="STRING" id="4432.A0A1U8A5V2"/>
<evidence type="ECO:0000313" key="7">
    <source>
        <dbReference type="RefSeq" id="XP_010261843.1"/>
    </source>
</evidence>
<dbReference type="GO" id="GO:0005739">
    <property type="term" value="C:mitochondrion"/>
    <property type="evidence" value="ECO:0000318"/>
    <property type="project" value="GO_Central"/>
</dbReference>
<feature type="domain" description="MORF/ORRM1/DAG-like MORF" evidence="3">
    <location>
        <begin position="106"/>
        <end position="197"/>
    </location>
</feature>
<dbReference type="RefSeq" id="XP_010261841.1">
    <property type="nucleotide sequence ID" value="XM_010263539.2"/>
</dbReference>
<dbReference type="InterPro" id="IPR054059">
    <property type="entry name" value="MORF/ORRM1/DAG-like_MORF"/>
</dbReference>
<dbReference type="InterPro" id="IPR039206">
    <property type="entry name" value="MORF/ORRM1/DAG-like"/>
</dbReference>
<dbReference type="AlphaFoldDB" id="A0A1U8A5V2"/>
<evidence type="ECO:0000313" key="4">
    <source>
        <dbReference type="Proteomes" id="UP000189703"/>
    </source>
</evidence>
<evidence type="ECO:0000259" key="3">
    <source>
        <dbReference type="Pfam" id="PF21864"/>
    </source>
</evidence>